<proteinExistence type="predicted"/>
<dbReference type="PANTHER" id="PTHR41161">
    <property type="entry name" value="PROTEIN NCBP2AS2"/>
    <property type="match status" value="1"/>
</dbReference>
<sequence length="396" mass="45475">MKFLLVFAILAITVFAQDDYGEKKFAKQLLEDCEHLNQIALGLIEEYERHEKGHLLETVKHEAGMVKPLIDELKDDSEKTDSLKHLARLHVIEERTLYLENRIDEEIEIVQEITFDYKNRQMTVKQVAERTKILIREVSEALEENQVTRRNREPVQFELELLNKMIRRLEYEDPTTIAVTDEERLARIEKSLYQLIKHLKPLPTPTTPVPTTTVPPTTEPPTTKPPTTEPPTTVPPTTEPPTTEPPTTVPPTTEPPTTEPPTTEPPTTVPPTTVPPTTEPPTTEPPTTEPPTTEPPTTVQTTLSTLELKNFLKILLSIHHRFANSEQMIQKLSESYPIRRSAQMMAYFYHRTKGTIESGSIQGKLPPINNRILTFKNRFMNEFRQEMQNSKNKIKR</sequence>
<evidence type="ECO:0000313" key="3">
    <source>
        <dbReference type="EMBL" id="KAH9528226.1"/>
    </source>
</evidence>
<gene>
    <name evidence="3" type="ORF">DERF_002186</name>
</gene>
<name>A0A922IB08_DERFA</name>
<feature type="chain" id="PRO_5036788516" evidence="2">
    <location>
        <begin position="17"/>
        <end position="396"/>
    </location>
</feature>
<protein>
    <submittedName>
        <fullName evidence="3">Uncharacterized protein</fullName>
    </submittedName>
</protein>
<dbReference type="PANTHER" id="PTHR41161:SF1">
    <property type="entry name" value="PROTEIN NCBP2AS2"/>
    <property type="match status" value="1"/>
</dbReference>
<dbReference type="AlphaFoldDB" id="A0A922IB08"/>
<dbReference type="InterPro" id="IPR042407">
    <property type="entry name" value="NCBP2-AS2"/>
</dbReference>
<accession>A0A922IB08</accession>
<evidence type="ECO:0000256" key="1">
    <source>
        <dbReference type="SAM" id="MobiDB-lite"/>
    </source>
</evidence>
<feature type="compositionally biased region" description="Pro residues" evidence="1">
    <location>
        <begin position="217"/>
        <end position="294"/>
    </location>
</feature>
<feature type="signal peptide" evidence="2">
    <location>
        <begin position="1"/>
        <end position="16"/>
    </location>
</feature>
<reference evidence="3" key="2">
    <citation type="journal article" date="2022" name="Res Sq">
        <title>Comparative Genomics Reveals Insights into the Divergent Evolution of Astigmatic Mites and Household Pest Adaptations.</title>
        <authorList>
            <person name="Xiong Q."/>
            <person name="Wan A.T.-Y."/>
            <person name="Liu X.-Y."/>
            <person name="Fung C.S.-H."/>
            <person name="Xiao X."/>
            <person name="Malainual N."/>
            <person name="Hou J."/>
            <person name="Wang L."/>
            <person name="Wang M."/>
            <person name="Yang K."/>
            <person name="Cui Y."/>
            <person name="Leung E."/>
            <person name="Nong W."/>
            <person name="Shin S.-K."/>
            <person name="Au S."/>
            <person name="Jeong K.Y."/>
            <person name="Chew F.T."/>
            <person name="Hui J."/>
            <person name="Leung T.F."/>
            <person name="Tungtrongchitr A."/>
            <person name="Zhong N."/>
            <person name="Liu Z."/>
            <person name="Tsui S."/>
        </authorList>
    </citation>
    <scope>NUCLEOTIDE SEQUENCE</scope>
    <source>
        <strain evidence="3">Derf</strain>
        <tissue evidence="3">Whole organism</tissue>
    </source>
</reference>
<feature type="region of interest" description="Disordered" evidence="1">
    <location>
        <begin position="199"/>
        <end position="299"/>
    </location>
</feature>
<evidence type="ECO:0000313" key="4">
    <source>
        <dbReference type="Proteomes" id="UP000790347"/>
    </source>
</evidence>
<dbReference type="Proteomes" id="UP000790347">
    <property type="component" value="Unassembled WGS sequence"/>
</dbReference>
<keyword evidence="2" id="KW-0732">Signal</keyword>
<keyword evidence="4" id="KW-1185">Reference proteome</keyword>
<comment type="caution">
    <text evidence="3">The sequence shown here is derived from an EMBL/GenBank/DDBJ whole genome shotgun (WGS) entry which is preliminary data.</text>
</comment>
<dbReference type="EMBL" id="ASGP02000001">
    <property type="protein sequence ID" value="KAH9528226.1"/>
    <property type="molecule type" value="Genomic_DNA"/>
</dbReference>
<dbReference type="PRINTS" id="PR01217">
    <property type="entry name" value="PRICHEXTENSN"/>
</dbReference>
<organism evidence="3 4">
    <name type="scientific">Dermatophagoides farinae</name>
    <name type="common">American house dust mite</name>
    <dbReference type="NCBI Taxonomy" id="6954"/>
    <lineage>
        <taxon>Eukaryota</taxon>
        <taxon>Metazoa</taxon>
        <taxon>Ecdysozoa</taxon>
        <taxon>Arthropoda</taxon>
        <taxon>Chelicerata</taxon>
        <taxon>Arachnida</taxon>
        <taxon>Acari</taxon>
        <taxon>Acariformes</taxon>
        <taxon>Sarcoptiformes</taxon>
        <taxon>Astigmata</taxon>
        <taxon>Psoroptidia</taxon>
        <taxon>Analgoidea</taxon>
        <taxon>Pyroglyphidae</taxon>
        <taxon>Dermatophagoidinae</taxon>
        <taxon>Dermatophagoides</taxon>
    </lineage>
</organism>
<reference evidence="3" key="1">
    <citation type="submission" date="2013-05" db="EMBL/GenBank/DDBJ databases">
        <authorList>
            <person name="Yim A.K.Y."/>
            <person name="Chan T.F."/>
            <person name="Ji K.M."/>
            <person name="Liu X.Y."/>
            <person name="Zhou J.W."/>
            <person name="Li R.Q."/>
            <person name="Yang K.Y."/>
            <person name="Li J."/>
            <person name="Li M."/>
            <person name="Law P.T.W."/>
            <person name="Wu Y.L."/>
            <person name="Cai Z.L."/>
            <person name="Qin H."/>
            <person name="Bao Y."/>
            <person name="Leung R.K.K."/>
            <person name="Ng P.K.S."/>
            <person name="Zou J."/>
            <person name="Zhong X.J."/>
            <person name="Ran P.X."/>
            <person name="Zhong N.S."/>
            <person name="Liu Z.G."/>
            <person name="Tsui S.K.W."/>
        </authorList>
    </citation>
    <scope>NUCLEOTIDE SEQUENCE</scope>
    <source>
        <strain evidence="3">Derf</strain>
        <tissue evidence="3">Whole organism</tissue>
    </source>
</reference>
<evidence type="ECO:0000256" key="2">
    <source>
        <dbReference type="SAM" id="SignalP"/>
    </source>
</evidence>